<dbReference type="PANTHER" id="PTHR42701:SF1">
    <property type="entry name" value="IMIDAZOLE GLYCEROL PHOSPHATE SYNTHASE SUBUNIT HISH"/>
    <property type="match status" value="1"/>
</dbReference>
<dbReference type="PANTHER" id="PTHR42701">
    <property type="entry name" value="IMIDAZOLE GLYCEROL PHOSPHATE SYNTHASE SUBUNIT HISH"/>
    <property type="match status" value="1"/>
</dbReference>
<dbReference type="EC" id="3.5.1.2" evidence="10"/>
<dbReference type="CDD" id="cd01748">
    <property type="entry name" value="GATase1_IGP_Synthase"/>
    <property type="match status" value="1"/>
</dbReference>
<evidence type="ECO:0000256" key="6">
    <source>
        <dbReference type="ARBA" id="ARBA00023102"/>
    </source>
</evidence>
<comment type="subcellular location">
    <subcellularLocation>
        <location evidence="10">Cytoplasm</location>
    </subcellularLocation>
</comment>
<keyword evidence="7 10" id="KW-0456">Lyase</keyword>
<feature type="active site" evidence="10">
    <location>
        <position position="198"/>
    </location>
</feature>
<dbReference type="EMBL" id="CP045503">
    <property type="protein sequence ID" value="QPG57813.1"/>
    <property type="molecule type" value="Genomic_DNA"/>
</dbReference>
<organism evidence="12 13">
    <name type="scientific">Shewanella eurypsychrophilus</name>
    <dbReference type="NCBI Taxonomy" id="2593656"/>
    <lineage>
        <taxon>Bacteria</taxon>
        <taxon>Pseudomonadati</taxon>
        <taxon>Pseudomonadota</taxon>
        <taxon>Gammaproteobacteria</taxon>
        <taxon>Alteromonadales</taxon>
        <taxon>Shewanellaceae</taxon>
        <taxon>Shewanella</taxon>
    </lineage>
</organism>
<feature type="active site" description="Nucleophile" evidence="10">
    <location>
        <position position="85"/>
    </location>
</feature>
<gene>
    <name evidence="10 12" type="primary">hisH</name>
    <name evidence="12" type="ORF">FM038_010375</name>
</gene>
<keyword evidence="13" id="KW-1185">Reference proteome</keyword>
<dbReference type="PIRSF" id="PIRSF000495">
    <property type="entry name" value="Amidotransf_hisH"/>
    <property type="match status" value="1"/>
</dbReference>
<dbReference type="EC" id="4.3.2.10" evidence="10"/>
<dbReference type="SUPFAM" id="SSF52317">
    <property type="entry name" value="Class I glutamine amidotransferase-like"/>
    <property type="match status" value="1"/>
</dbReference>
<evidence type="ECO:0000256" key="5">
    <source>
        <dbReference type="ARBA" id="ARBA00022962"/>
    </source>
</evidence>
<sequence>MSPATKTISSTVIIDTGCSNLSSVRYAFERLTDDVSVSDDHEVIKAAQRVVLPGVGTAGAAMSSLKSKQLVELIQNLKQPVLGVCLGMQMMSEKSKEQGGRDASNKTVGTETDCECLGLIPISITDLDSQGQPLPHMGWNQISPSSHPLFKGVEAGSYVYFVHSYKAAISEFTIATCEYGETFSAAIAKDNFMGVQFHPEKSAEVGSHILSNFLALDTESLNKAKWALNQQQDRENRT</sequence>
<keyword evidence="3 10" id="KW-0028">Amino-acid biosynthesis</keyword>
<evidence type="ECO:0000256" key="10">
    <source>
        <dbReference type="HAMAP-Rule" id="MF_00278"/>
    </source>
</evidence>
<comment type="function">
    <text evidence="10">IGPS catalyzes the conversion of PRFAR and glutamine to IGP, AICAR and glutamate. The HisH subunit catalyzes the hydrolysis of glutamine to glutamate and ammonia as part of the synthesis of IGP and AICAR. The resulting ammonia molecule is channeled to the active site of HisF.</text>
</comment>
<name>A0ABX6V5A0_9GAMM</name>
<evidence type="ECO:0000313" key="12">
    <source>
        <dbReference type="EMBL" id="QPG57813.1"/>
    </source>
</evidence>
<evidence type="ECO:0000313" key="13">
    <source>
        <dbReference type="Proteomes" id="UP000316416"/>
    </source>
</evidence>
<dbReference type="NCBIfam" id="TIGR01855">
    <property type="entry name" value="IMP_synth_hisH"/>
    <property type="match status" value="1"/>
</dbReference>
<evidence type="ECO:0000259" key="11">
    <source>
        <dbReference type="Pfam" id="PF00117"/>
    </source>
</evidence>
<dbReference type="InterPro" id="IPR017926">
    <property type="entry name" value="GATASE"/>
</dbReference>
<dbReference type="InterPro" id="IPR010139">
    <property type="entry name" value="Imidazole-glycPsynth_HisH"/>
</dbReference>
<comment type="pathway">
    <text evidence="1 10">Amino-acid biosynthesis; L-histidine biosynthesis; L-histidine from 5-phospho-alpha-D-ribose 1-diphosphate: step 5/9.</text>
</comment>
<evidence type="ECO:0000256" key="7">
    <source>
        <dbReference type="ARBA" id="ARBA00023239"/>
    </source>
</evidence>
<dbReference type="PROSITE" id="PS51273">
    <property type="entry name" value="GATASE_TYPE_1"/>
    <property type="match status" value="1"/>
</dbReference>
<dbReference type="InterPro" id="IPR029062">
    <property type="entry name" value="Class_I_gatase-like"/>
</dbReference>
<keyword evidence="4 10" id="KW-0378">Hydrolase</keyword>
<evidence type="ECO:0000256" key="8">
    <source>
        <dbReference type="ARBA" id="ARBA00047838"/>
    </source>
</evidence>
<reference evidence="12" key="1">
    <citation type="submission" date="2021-07" db="EMBL/GenBank/DDBJ databases">
        <title>Shewanella sp. YLB-07 whole genome sequence.</title>
        <authorList>
            <person name="Yu L."/>
        </authorList>
    </citation>
    <scope>NUCLEOTIDE SEQUENCE</scope>
    <source>
        <strain evidence="12">YLB-08</strain>
    </source>
</reference>
<keyword evidence="10" id="KW-0963">Cytoplasm</keyword>
<comment type="catalytic activity">
    <reaction evidence="8 10">
        <text>5-[(5-phospho-1-deoxy-D-ribulos-1-ylimino)methylamino]-1-(5-phospho-beta-D-ribosyl)imidazole-4-carboxamide + L-glutamine = D-erythro-1-(imidazol-4-yl)glycerol 3-phosphate + 5-amino-1-(5-phospho-beta-D-ribosyl)imidazole-4-carboxamide + L-glutamate + H(+)</text>
        <dbReference type="Rhea" id="RHEA:24793"/>
        <dbReference type="ChEBI" id="CHEBI:15378"/>
        <dbReference type="ChEBI" id="CHEBI:29985"/>
        <dbReference type="ChEBI" id="CHEBI:58278"/>
        <dbReference type="ChEBI" id="CHEBI:58359"/>
        <dbReference type="ChEBI" id="CHEBI:58475"/>
        <dbReference type="ChEBI" id="CHEBI:58525"/>
        <dbReference type="EC" id="4.3.2.10"/>
    </reaction>
</comment>
<proteinExistence type="inferred from homology"/>
<comment type="catalytic activity">
    <reaction evidence="9 10">
        <text>L-glutamine + H2O = L-glutamate + NH4(+)</text>
        <dbReference type="Rhea" id="RHEA:15889"/>
        <dbReference type="ChEBI" id="CHEBI:15377"/>
        <dbReference type="ChEBI" id="CHEBI:28938"/>
        <dbReference type="ChEBI" id="CHEBI:29985"/>
        <dbReference type="ChEBI" id="CHEBI:58359"/>
        <dbReference type="EC" id="3.5.1.2"/>
    </reaction>
</comment>
<protein>
    <recommendedName>
        <fullName evidence="10">Imidazole glycerol phosphate synthase subunit HisH</fullName>
        <ecNumber evidence="10">4.3.2.10</ecNumber>
    </recommendedName>
    <alternativeName>
        <fullName evidence="10">IGP synthase glutaminase subunit</fullName>
        <ecNumber evidence="10">3.5.1.2</ecNumber>
    </alternativeName>
    <alternativeName>
        <fullName evidence="10">IGP synthase subunit HisH</fullName>
    </alternativeName>
    <alternativeName>
        <fullName evidence="10">ImGP synthase subunit HisH</fullName>
        <shortName evidence="10">IGPS subunit HisH</shortName>
    </alternativeName>
</protein>
<evidence type="ECO:0000256" key="1">
    <source>
        <dbReference type="ARBA" id="ARBA00005091"/>
    </source>
</evidence>
<keyword evidence="5 10" id="KW-0315">Glutamine amidotransferase</keyword>
<dbReference type="Gene3D" id="3.40.50.880">
    <property type="match status" value="1"/>
</dbReference>
<evidence type="ECO:0000256" key="4">
    <source>
        <dbReference type="ARBA" id="ARBA00022801"/>
    </source>
</evidence>
<accession>A0ABX6V5A0</accession>
<evidence type="ECO:0000256" key="3">
    <source>
        <dbReference type="ARBA" id="ARBA00022605"/>
    </source>
</evidence>
<feature type="active site" evidence="10">
    <location>
        <position position="200"/>
    </location>
</feature>
<dbReference type="RefSeq" id="WP_142870754.1">
    <property type="nucleotide sequence ID" value="NZ_CP045503.2"/>
</dbReference>
<dbReference type="Pfam" id="PF00117">
    <property type="entry name" value="GATase"/>
    <property type="match status" value="1"/>
</dbReference>
<feature type="domain" description="Glutamine amidotransferase" evidence="11">
    <location>
        <begin position="13"/>
        <end position="214"/>
    </location>
</feature>
<evidence type="ECO:0000256" key="2">
    <source>
        <dbReference type="ARBA" id="ARBA00011152"/>
    </source>
</evidence>
<keyword evidence="6 10" id="KW-0368">Histidine biosynthesis</keyword>
<comment type="subunit">
    <text evidence="2 10">Heterodimer of HisH and HisF.</text>
</comment>
<evidence type="ECO:0000256" key="9">
    <source>
        <dbReference type="ARBA" id="ARBA00049534"/>
    </source>
</evidence>
<dbReference type="Proteomes" id="UP000316416">
    <property type="component" value="Chromosome"/>
</dbReference>
<dbReference type="HAMAP" id="MF_00278">
    <property type="entry name" value="HisH"/>
    <property type="match status" value="1"/>
</dbReference>